<accession>A0A2G8KIE0</accession>
<gene>
    <name evidence="8" type="ORF">BSL78_15350</name>
</gene>
<dbReference type="InterPro" id="IPR050654">
    <property type="entry name" value="AChE-related_enzymes"/>
</dbReference>
<dbReference type="InterPro" id="IPR002018">
    <property type="entry name" value="CarbesteraseB"/>
</dbReference>
<name>A0A2G8KIE0_STIJA</name>
<evidence type="ECO:0000256" key="3">
    <source>
        <dbReference type="ARBA" id="ARBA00022801"/>
    </source>
</evidence>
<comment type="similarity">
    <text evidence="1 6">Belongs to the type-B carboxylesterase/lipase family.</text>
</comment>
<dbReference type="Proteomes" id="UP000230750">
    <property type="component" value="Unassembled WGS sequence"/>
</dbReference>
<dbReference type="Gene3D" id="3.40.50.1820">
    <property type="entry name" value="alpha/beta hydrolase"/>
    <property type="match status" value="1"/>
</dbReference>
<dbReference type="OrthoDB" id="9000293at2759"/>
<dbReference type="Pfam" id="PF00135">
    <property type="entry name" value="COesterase"/>
    <property type="match status" value="1"/>
</dbReference>
<dbReference type="SUPFAM" id="SSF53474">
    <property type="entry name" value="alpha/beta-Hydrolases"/>
    <property type="match status" value="1"/>
</dbReference>
<dbReference type="PROSITE" id="PS00122">
    <property type="entry name" value="CARBOXYLESTERASE_B_1"/>
    <property type="match status" value="1"/>
</dbReference>
<feature type="domain" description="Carboxylesterase type B" evidence="7">
    <location>
        <begin position="51"/>
        <end position="550"/>
    </location>
</feature>
<dbReference type="GO" id="GO:0004104">
    <property type="term" value="F:cholinesterase activity"/>
    <property type="evidence" value="ECO:0007669"/>
    <property type="project" value="InterPro"/>
</dbReference>
<protein>
    <recommendedName>
        <fullName evidence="6">Carboxylic ester hydrolase</fullName>
        <ecNumber evidence="6">3.1.1.-</ecNumber>
    </recommendedName>
</protein>
<evidence type="ECO:0000259" key="7">
    <source>
        <dbReference type="Pfam" id="PF00135"/>
    </source>
</evidence>
<dbReference type="InterPro" id="IPR019826">
    <property type="entry name" value="Carboxylesterase_B_AS"/>
</dbReference>
<evidence type="ECO:0000256" key="2">
    <source>
        <dbReference type="ARBA" id="ARBA00022487"/>
    </source>
</evidence>
<dbReference type="STRING" id="307972.A0A2G8KIE0"/>
<proteinExistence type="inferred from homology"/>
<dbReference type="EC" id="3.1.1.-" evidence="6"/>
<keyword evidence="4" id="KW-1015">Disulfide bond</keyword>
<evidence type="ECO:0000256" key="5">
    <source>
        <dbReference type="PIRSR" id="PIRSR600997-1"/>
    </source>
</evidence>
<sequence>MYCVRVLIVIFSYFCKVHVTAAEDVLLELGELGSVLGRRELFEYTLDPYQLSREVYVFRGIPFAEVPTGQLRFAKPKPKQPWGGVWNGTHYRNMCHQFIPSFSRLDAPPQDEDCLHLNIWSRDIYNGSQYPVMLWIHGGAFILGSALNRLYEGDTLAAYNDVVVVTINYRVNGFGFLATGDNASPGNYGLWDQQLAMRWVHDHISKFGGDPNRITIFGQSAGGASVGFQLMAQDSWPLYQRAILMSGSMTVPWGSTSDIERVREKAFEIGEEVGCINMVDSVQLLDCLRNVDAKELTRVFLTTPFGPVIDNDFIPGDPKKLLQQGMFKNCSIMLGTTKDEGDLRGAFTFADKSLEQDPYCGKLRFDRILSEYAELYGTEFAAKAVEFEYVDWAHADNKSANYFRNFIDIETDENFLCPIDETARAFLRKGATVFRWMFSYIPTYSVYPPIPKWKGSSHADDIELVFGNAFQDQYYNRREYPDKERVLSLDMQRYYTNFAKTGNPNEGGDNDGVEGNESYWHEYTLPEMTFKELNEGLPDIKAYRASFCRLWNHQLPKLVTFTGIYSSFTIVCKYFFA</sequence>
<keyword evidence="3 6" id="KW-0378">Hydrolase</keyword>
<dbReference type="PANTHER" id="PTHR43918">
    <property type="entry name" value="ACETYLCHOLINESTERASE"/>
    <property type="match status" value="1"/>
</dbReference>
<dbReference type="FunFam" id="3.40.50.1820:FF:000029">
    <property type="entry name" value="Acetylcholinesterase"/>
    <property type="match status" value="1"/>
</dbReference>
<dbReference type="InterPro" id="IPR000997">
    <property type="entry name" value="Cholinesterase"/>
</dbReference>
<keyword evidence="9" id="KW-1185">Reference proteome</keyword>
<evidence type="ECO:0000313" key="9">
    <source>
        <dbReference type="Proteomes" id="UP000230750"/>
    </source>
</evidence>
<keyword evidence="6" id="KW-0732">Signal</keyword>
<evidence type="ECO:0000256" key="4">
    <source>
        <dbReference type="ARBA" id="ARBA00023157"/>
    </source>
</evidence>
<feature type="chain" id="PRO_5013431296" description="Carboxylic ester hydrolase" evidence="6">
    <location>
        <begin position="23"/>
        <end position="577"/>
    </location>
</feature>
<reference evidence="8 9" key="1">
    <citation type="journal article" date="2017" name="PLoS Biol.">
        <title>The sea cucumber genome provides insights into morphological evolution and visceral regeneration.</title>
        <authorList>
            <person name="Zhang X."/>
            <person name="Sun L."/>
            <person name="Yuan J."/>
            <person name="Sun Y."/>
            <person name="Gao Y."/>
            <person name="Zhang L."/>
            <person name="Li S."/>
            <person name="Dai H."/>
            <person name="Hamel J.F."/>
            <person name="Liu C."/>
            <person name="Yu Y."/>
            <person name="Liu S."/>
            <person name="Lin W."/>
            <person name="Guo K."/>
            <person name="Jin S."/>
            <person name="Xu P."/>
            <person name="Storey K.B."/>
            <person name="Huan P."/>
            <person name="Zhang T."/>
            <person name="Zhou Y."/>
            <person name="Zhang J."/>
            <person name="Lin C."/>
            <person name="Li X."/>
            <person name="Xing L."/>
            <person name="Huo D."/>
            <person name="Sun M."/>
            <person name="Wang L."/>
            <person name="Mercier A."/>
            <person name="Li F."/>
            <person name="Yang H."/>
            <person name="Xiang J."/>
        </authorList>
    </citation>
    <scope>NUCLEOTIDE SEQUENCE [LARGE SCALE GENOMIC DNA]</scope>
    <source>
        <strain evidence="8">Shaxun</strain>
        <tissue evidence="8">Muscle</tissue>
    </source>
</reference>
<keyword evidence="2" id="KW-0719">Serine esterase</keyword>
<evidence type="ECO:0000256" key="6">
    <source>
        <dbReference type="RuleBase" id="RU361235"/>
    </source>
</evidence>
<feature type="active site" description="Charge relay system" evidence="5">
    <location>
        <position position="340"/>
    </location>
</feature>
<feature type="active site" description="Charge relay system" evidence="5">
    <location>
        <position position="458"/>
    </location>
</feature>
<feature type="active site" description="Acyl-ester intermediate" evidence="5">
    <location>
        <position position="220"/>
    </location>
</feature>
<organism evidence="8 9">
    <name type="scientific">Stichopus japonicus</name>
    <name type="common">Sea cucumber</name>
    <dbReference type="NCBI Taxonomy" id="307972"/>
    <lineage>
        <taxon>Eukaryota</taxon>
        <taxon>Metazoa</taxon>
        <taxon>Echinodermata</taxon>
        <taxon>Eleutherozoa</taxon>
        <taxon>Echinozoa</taxon>
        <taxon>Holothuroidea</taxon>
        <taxon>Aspidochirotacea</taxon>
        <taxon>Aspidochirotida</taxon>
        <taxon>Stichopodidae</taxon>
        <taxon>Apostichopus</taxon>
    </lineage>
</organism>
<feature type="signal peptide" evidence="6">
    <location>
        <begin position="1"/>
        <end position="22"/>
    </location>
</feature>
<dbReference type="AlphaFoldDB" id="A0A2G8KIE0"/>
<dbReference type="EMBL" id="MRZV01000559">
    <property type="protein sequence ID" value="PIK47771.1"/>
    <property type="molecule type" value="Genomic_DNA"/>
</dbReference>
<evidence type="ECO:0000313" key="8">
    <source>
        <dbReference type="EMBL" id="PIK47771.1"/>
    </source>
</evidence>
<dbReference type="PANTHER" id="PTHR43918:SF4">
    <property type="entry name" value="CARBOXYLIC ESTER HYDROLASE"/>
    <property type="match status" value="1"/>
</dbReference>
<dbReference type="InterPro" id="IPR029058">
    <property type="entry name" value="AB_hydrolase_fold"/>
</dbReference>
<comment type="caution">
    <text evidence="8">The sequence shown here is derived from an EMBL/GenBank/DDBJ whole genome shotgun (WGS) entry which is preliminary data.</text>
</comment>
<dbReference type="PRINTS" id="PR00878">
    <property type="entry name" value="CHOLNESTRASE"/>
</dbReference>
<dbReference type="ESTHER" id="stija-a0a2g8kie0">
    <property type="family name" value="Cholinesterase-like"/>
</dbReference>
<evidence type="ECO:0000256" key="1">
    <source>
        <dbReference type="ARBA" id="ARBA00005964"/>
    </source>
</evidence>